<dbReference type="Proteomes" id="UP000569329">
    <property type="component" value="Unassembled WGS sequence"/>
</dbReference>
<protein>
    <recommendedName>
        <fullName evidence="2">DNA primase/polymerase bifunctional N-terminal domain-containing protein</fullName>
    </recommendedName>
</protein>
<dbReference type="InterPro" id="IPR051620">
    <property type="entry name" value="ORF904-like_C"/>
</dbReference>
<dbReference type="SMART" id="SM00943">
    <property type="entry name" value="Prim-Pol"/>
    <property type="match status" value="1"/>
</dbReference>
<keyword evidence="4" id="KW-1185">Reference proteome</keyword>
<dbReference type="PANTHER" id="PTHR35372:SF2">
    <property type="entry name" value="SF3 HELICASE DOMAIN-CONTAINING PROTEIN"/>
    <property type="match status" value="1"/>
</dbReference>
<evidence type="ECO:0000313" key="4">
    <source>
        <dbReference type="Proteomes" id="UP000569329"/>
    </source>
</evidence>
<sequence>MVTTAHQPPPLLAAALAATERGWPVFPLHPRSKIPALHHRDRCPGTGACAQGHLGWSSRATTDPDLLVAWWRQRAYNIGIATGPAGLVVLDLDHAAGHGANAPNGPTHGVDVLARLAAEAGQPVPLATYTVHTPGGGHHLYYQAPSETTIRNSTGPTGLGCLIDVRATGGLIIAAGSTLPHGCYRRDTTRPTEPAPLPRWLVQRLAPPAPPPPMRDDLPPGHASAYVQGALRRRTAAVRAAPVGTRHSTLLSAAAGLGRFVGAGQLNYDDARAHLLGAAQTHIGTEGFTTTEAETTIHDGLTWGSTRA</sequence>
<dbReference type="EMBL" id="JACGWZ010000001">
    <property type="protein sequence ID" value="MBA8823877.1"/>
    <property type="molecule type" value="Genomic_DNA"/>
</dbReference>
<dbReference type="InterPro" id="IPR015330">
    <property type="entry name" value="DNA_primase/pol_bifunc_N"/>
</dbReference>
<keyword evidence="1" id="KW-0378">Hydrolase</keyword>
<dbReference type="PANTHER" id="PTHR35372">
    <property type="entry name" value="ATP BINDING PROTEIN-RELATED"/>
    <property type="match status" value="1"/>
</dbReference>
<dbReference type="SUPFAM" id="SSF56747">
    <property type="entry name" value="Prim-pol domain"/>
    <property type="match status" value="1"/>
</dbReference>
<accession>A0A839DWQ2</accession>
<name>A0A839DWQ2_9PSEU</name>
<comment type="caution">
    <text evidence="3">The sequence shown here is derived from an EMBL/GenBank/DDBJ whole genome shotgun (WGS) entry which is preliminary data.</text>
</comment>
<evidence type="ECO:0000313" key="3">
    <source>
        <dbReference type="EMBL" id="MBA8823877.1"/>
    </source>
</evidence>
<dbReference type="RefSeq" id="WP_182543093.1">
    <property type="nucleotide sequence ID" value="NZ_JACGWZ010000001.1"/>
</dbReference>
<gene>
    <name evidence="3" type="ORF">FHX42_001206</name>
</gene>
<dbReference type="Pfam" id="PF09250">
    <property type="entry name" value="Prim-Pol"/>
    <property type="match status" value="1"/>
</dbReference>
<feature type="domain" description="DNA primase/polymerase bifunctional N-terminal" evidence="2">
    <location>
        <begin position="15"/>
        <end position="201"/>
    </location>
</feature>
<evidence type="ECO:0000259" key="2">
    <source>
        <dbReference type="SMART" id="SM00943"/>
    </source>
</evidence>
<dbReference type="AlphaFoldDB" id="A0A839DWQ2"/>
<evidence type="ECO:0000256" key="1">
    <source>
        <dbReference type="ARBA" id="ARBA00022801"/>
    </source>
</evidence>
<organism evidence="3 4">
    <name type="scientific">Halosaccharopolyspora lacisalsi</name>
    <dbReference type="NCBI Taxonomy" id="1000566"/>
    <lineage>
        <taxon>Bacteria</taxon>
        <taxon>Bacillati</taxon>
        <taxon>Actinomycetota</taxon>
        <taxon>Actinomycetes</taxon>
        <taxon>Pseudonocardiales</taxon>
        <taxon>Pseudonocardiaceae</taxon>
        <taxon>Halosaccharopolyspora</taxon>
    </lineage>
</organism>
<dbReference type="CDD" id="cd04859">
    <property type="entry name" value="Prim_Pol"/>
    <property type="match status" value="1"/>
</dbReference>
<proteinExistence type="predicted"/>
<reference evidence="3 4" key="1">
    <citation type="submission" date="2020-07" db="EMBL/GenBank/DDBJ databases">
        <title>Sequencing the genomes of 1000 actinobacteria strains.</title>
        <authorList>
            <person name="Klenk H.-P."/>
        </authorList>
    </citation>
    <scope>NUCLEOTIDE SEQUENCE [LARGE SCALE GENOMIC DNA]</scope>
    <source>
        <strain evidence="3 4">DSM 45975</strain>
    </source>
</reference>
<dbReference type="GO" id="GO:0016787">
    <property type="term" value="F:hydrolase activity"/>
    <property type="evidence" value="ECO:0007669"/>
    <property type="project" value="UniProtKB-KW"/>
</dbReference>